<feature type="transmembrane region" description="Helical" evidence="2">
    <location>
        <begin position="66"/>
        <end position="85"/>
    </location>
</feature>
<feature type="compositionally biased region" description="Acidic residues" evidence="1">
    <location>
        <begin position="183"/>
        <end position="197"/>
    </location>
</feature>
<keyword evidence="2" id="KW-0472">Membrane</keyword>
<reference evidence="3 4" key="1">
    <citation type="journal article" date="2019" name="Int. J. Syst. Evol. Microbiol.">
        <title>The Global Catalogue of Microorganisms (GCM) 10K type strain sequencing project: providing services to taxonomists for standard genome sequencing and annotation.</title>
        <authorList>
            <consortium name="The Broad Institute Genomics Platform"/>
            <consortium name="The Broad Institute Genome Sequencing Center for Infectious Disease"/>
            <person name="Wu L."/>
            <person name="Ma J."/>
        </authorList>
    </citation>
    <scope>NUCLEOTIDE SEQUENCE [LARGE SCALE GENOMIC DNA]</scope>
    <source>
        <strain evidence="3 4">JCM 14193</strain>
    </source>
</reference>
<proteinExistence type="predicted"/>
<evidence type="ECO:0000313" key="3">
    <source>
        <dbReference type="EMBL" id="GAA0463791.1"/>
    </source>
</evidence>
<feature type="region of interest" description="Disordered" evidence="1">
    <location>
        <begin position="133"/>
        <end position="197"/>
    </location>
</feature>
<evidence type="ECO:0000256" key="1">
    <source>
        <dbReference type="SAM" id="MobiDB-lite"/>
    </source>
</evidence>
<feature type="transmembrane region" description="Helical" evidence="2">
    <location>
        <begin position="32"/>
        <end position="54"/>
    </location>
</feature>
<evidence type="ECO:0000256" key="2">
    <source>
        <dbReference type="SAM" id="Phobius"/>
    </source>
</evidence>
<comment type="caution">
    <text evidence="3">The sequence shown here is derived from an EMBL/GenBank/DDBJ whole genome shotgun (WGS) entry which is preliminary data.</text>
</comment>
<name>A0ABN0ZZD4_9BACI</name>
<feature type="transmembrane region" description="Helical" evidence="2">
    <location>
        <begin position="91"/>
        <end position="108"/>
    </location>
</feature>
<sequence length="197" mass="22618">MNHFKLILTKAIASLILLYVILGFGYEVTFANVLLITLVLGAISYIVGDLFILLRTNNTIATISDFFLSFIVIYAMLSFIMPGGAVFQASLIAAIGVTVFELFFHLFVQRDHEDEEQGAVTERRKQNYQLQTEVSDELRPEHERKEQHSQHRKTRNEIADELNPDDFDERNGRPINGPRLNDDITDELNPDDFDERK</sequence>
<organism evidence="3 4">
    <name type="scientific">Alkalibacillus silvisoli</name>
    <dbReference type="NCBI Taxonomy" id="392823"/>
    <lineage>
        <taxon>Bacteria</taxon>
        <taxon>Bacillati</taxon>
        <taxon>Bacillota</taxon>
        <taxon>Bacilli</taxon>
        <taxon>Bacillales</taxon>
        <taxon>Bacillaceae</taxon>
        <taxon>Alkalibacillus</taxon>
    </lineage>
</organism>
<accession>A0ABN0ZZD4</accession>
<dbReference type="EMBL" id="BAAACZ010000015">
    <property type="protein sequence ID" value="GAA0463791.1"/>
    <property type="molecule type" value="Genomic_DNA"/>
</dbReference>
<protein>
    <recommendedName>
        <fullName evidence="5">DUF2512 family protein</fullName>
    </recommendedName>
</protein>
<keyword evidence="2" id="KW-0812">Transmembrane</keyword>
<evidence type="ECO:0008006" key="5">
    <source>
        <dbReference type="Google" id="ProtNLM"/>
    </source>
</evidence>
<keyword evidence="4" id="KW-1185">Reference proteome</keyword>
<feature type="transmembrane region" description="Helical" evidence="2">
    <location>
        <begin position="7"/>
        <end position="26"/>
    </location>
</feature>
<dbReference type="Pfam" id="PF10710">
    <property type="entry name" value="DUF2512"/>
    <property type="match status" value="1"/>
</dbReference>
<feature type="compositionally biased region" description="Acidic residues" evidence="1">
    <location>
        <begin position="159"/>
        <end position="168"/>
    </location>
</feature>
<dbReference type="Proteomes" id="UP001500740">
    <property type="component" value="Unassembled WGS sequence"/>
</dbReference>
<evidence type="ECO:0000313" key="4">
    <source>
        <dbReference type="Proteomes" id="UP001500740"/>
    </source>
</evidence>
<gene>
    <name evidence="3" type="ORF">GCM10008935_19400</name>
</gene>
<dbReference type="InterPro" id="IPR019649">
    <property type="entry name" value="DUF2512"/>
</dbReference>
<keyword evidence="2" id="KW-1133">Transmembrane helix</keyword>
<dbReference type="RefSeq" id="WP_343783350.1">
    <property type="nucleotide sequence ID" value="NZ_BAAACZ010000015.1"/>
</dbReference>
<feature type="compositionally biased region" description="Basic and acidic residues" evidence="1">
    <location>
        <begin position="136"/>
        <end position="149"/>
    </location>
</feature>